<keyword evidence="3" id="KW-0862">Zinc</keyword>
<proteinExistence type="predicted"/>
<evidence type="ECO:0000256" key="2">
    <source>
        <dbReference type="ARBA" id="ARBA00022771"/>
    </source>
</evidence>
<evidence type="ECO:0000313" key="7">
    <source>
        <dbReference type="Proteomes" id="UP000193467"/>
    </source>
</evidence>
<gene>
    <name evidence="6" type="ORF">BCR35DRAFT_328348</name>
</gene>
<dbReference type="InterPro" id="IPR002893">
    <property type="entry name" value="Znf_MYND"/>
</dbReference>
<keyword evidence="2 4" id="KW-0863">Zinc-finger</keyword>
<dbReference type="GO" id="GO:0008270">
    <property type="term" value="F:zinc ion binding"/>
    <property type="evidence" value="ECO:0007669"/>
    <property type="project" value="UniProtKB-KW"/>
</dbReference>
<dbReference type="PROSITE" id="PS01360">
    <property type="entry name" value="ZF_MYND_1"/>
    <property type="match status" value="1"/>
</dbReference>
<sequence>MEAFNVKECIVCGKATEQRCSGCKKLFFCSSAHQKLLWITHKHLCGKDHFEQPPLRQEEVEWALGHRDALSDLNLDAVLHEQRARDPALENAPVLQILSGLKDMATQIRDLCQLTGFPGYDSTGAYSFRSFAQVTAIELNLALFLPSSNERRLFDPLLEQSVYVYTLLLHY</sequence>
<dbReference type="PROSITE" id="PS50865">
    <property type="entry name" value="ZF_MYND_2"/>
    <property type="match status" value="1"/>
</dbReference>
<dbReference type="InParanoid" id="A0A1Y2G6Y6"/>
<name>A0A1Y2G6Y6_9BASI</name>
<evidence type="ECO:0000256" key="1">
    <source>
        <dbReference type="ARBA" id="ARBA00022723"/>
    </source>
</evidence>
<accession>A0A1Y2G6Y6</accession>
<dbReference type="AlphaFoldDB" id="A0A1Y2G6Y6"/>
<feature type="domain" description="MYND-type" evidence="5">
    <location>
        <begin position="9"/>
        <end position="45"/>
    </location>
</feature>
<dbReference type="Proteomes" id="UP000193467">
    <property type="component" value="Unassembled WGS sequence"/>
</dbReference>
<dbReference type="Gene3D" id="6.10.140.2220">
    <property type="match status" value="1"/>
</dbReference>
<evidence type="ECO:0000256" key="4">
    <source>
        <dbReference type="PROSITE-ProRule" id="PRU00134"/>
    </source>
</evidence>
<dbReference type="Pfam" id="PF01753">
    <property type="entry name" value="zf-MYND"/>
    <property type="match status" value="1"/>
</dbReference>
<comment type="caution">
    <text evidence="6">The sequence shown here is derived from an EMBL/GenBank/DDBJ whole genome shotgun (WGS) entry which is preliminary data.</text>
</comment>
<keyword evidence="1" id="KW-0479">Metal-binding</keyword>
<evidence type="ECO:0000313" key="6">
    <source>
        <dbReference type="EMBL" id="ORY91761.1"/>
    </source>
</evidence>
<reference evidence="6 7" key="1">
    <citation type="submission" date="2016-07" db="EMBL/GenBank/DDBJ databases">
        <title>Pervasive Adenine N6-methylation of Active Genes in Fungi.</title>
        <authorList>
            <consortium name="DOE Joint Genome Institute"/>
            <person name="Mondo S.J."/>
            <person name="Dannebaum R.O."/>
            <person name="Kuo R.C."/>
            <person name="Labutti K."/>
            <person name="Haridas S."/>
            <person name="Kuo A."/>
            <person name="Salamov A."/>
            <person name="Ahrendt S.R."/>
            <person name="Lipzen A."/>
            <person name="Sullivan W."/>
            <person name="Andreopoulos W.B."/>
            <person name="Clum A."/>
            <person name="Lindquist E."/>
            <person name="Daum C."/>
            <person name="Ramamoorthy G.K."/>
            <person name="Gryganskyi A."/>
            <person name="Culley D."/>
            <person name="Magnuson J.K."/>
            <person name="James T.Y."/>
            <person name="O'Malley M.A."/>
            <person name="Stajich J.E."/>
            <person name="Spatafora J.W."/>
            <person name="Visel A."/>
            <person name="Grigoriev I.V."/>
        </authorList>
    </citation>
    <scope>NUCLEOTIDE SEQUENCE [LARGE SCALE GENOMIC DNA]</scope>
    <source>
        <strain evidence="6 7">62-1032</strain>
    </source>
</reference>
<dbReference type="EMBL" id="MCGR01000002">
    <property type="protein sequence ID" value="ORY91761.1"/>
    <property type="molecule type" value="Genomic_DNA"/>
</dbReference>
<dbReference type="SUPFAM" id="SSF144232">
    <property type="entry name" value="HIT/MYND zinc finger-like"/>
    <property type="match status" value="1"/>
</dbReference>
<organism evidence="6 7">
    <name type="scientific">Leucosporidium creatinivorum</name>
    <dbReference type="NCBI Taxonomy" id="106004"/>
    <lineage>
        <taxon>Eukaryota</taxon>
        <taxon>Fungi</taxon>
        <taxon>Dikarya</taxon>
        <taxon>Basidiomycota</taxon>
        <taxon>Pucciniomycotina</taxon>
        <taxon>Microbotryomycetes</taxon>
        <taxon>Leucosporidiales</taxon>
        <taxon>Leucosporidium</taxon>
    </lineage>
</organism>
<keyword evidence="7" id="KW-1185">Reference proteome</keyword>
<dbReference type="OrthoDB" id="407198at2759"/>
<evidence type="ECO:0000259" key="5">
    <source>
        <dbReference type="PROSITE" id="PS50865"/>
    </source>
</evidence>
<protein>
    <recommendedName>
        <fullName evidence="5">MYND-type domain-containing protein</fullName>
    </recommendedName>
</protein>
<evidence type="ECO:0000256" key="3">
    <source>
        <dbReference type="ARBA" id="ARBA00022833"/>
    </source>
</evidence>